<feature type="binding site" evidence="5 10">
    <location>
        <position position="419"/>
    </location>
    <ligand>
        <name>Zn(2+)</name>
        <dbReference type="ChEBI" id="CHEBI:29105"/>
    </ligand>
</feature>
<dbReference type="CDD" id="cd06572">
    <property type="entry name" value="Histidinol_dh"/>
    <property type="match status" value="1"/>
</dbReference>
<comment type="cofactor">
    <cofactor evidence="5 10">
        <name>Zn(2+)</name>
        <dbReference type="ChEBI" id="CHEBI:29105"/>
    </cofactor>
    <text evidence="5 10">Binds 1 zinc ion per subunit.</text>
</comment>
<comment type="catalytic activity">
    <reaction evidence="5">
        <text>L-histidinol + 2 NAD(+) + H2O = L-histidine + 2 NADH + 3 H(+)</text>
        <dbReference type="Rhea" id="RHEA:20641"/>
        <dbReference type="ChEBI" id="CHEBI:15377"/>
        <dbReference type="ChEBI" id="CHEBI:15378"/>
        <dbReference type="ChEBI" id="CHEBI:57540"/>
        <dbReference type="ChEBI" id="CHEBI:57595"/>
        <dbReference type="ChEBI" id="CHEBI:57699"/>
        <dbReference type="ChEBI" id="CHEBI:57945"/>
        <dbReference type="EC" id="1.1.1.23"/>
    </reaction>
</comment>
<dbReference type="Gene3D" id="1.20.5.1300">
    <property type="match status" value="1"/>
</dbReference>
<reference evidence="13" key="1">
    <citation type="journal article" date="2014" name="FEMS Microbiol. Lett.">
        <title>Draft Genomic DNA Sequence of the Facultatively Methylotrophic Bacterium Acidomonas methanolica type strain MB58.</title>
        <authorList>
            <person name="Higashiura N."/>
            <person name="Hadano H."/>
            <person name="Hirakawa H."/>
            <person name="Matsutani M."/>
            <person name="Takabe S."/>
            <person name="Matsushita K."/>
            <person name="Azuma Y."/>
        </authorList>
    </citation>
    <scope>NUCLEOTIDE SEQUENCE [LARGE SCALE GENOMIC DNA]</scope>
    <source>
        <strain evidence="13">MB58</strain>
    </source>
</reference>
<feature type="binding site" evidence="5 10">
    <location>
        <position position="258"/>
    </location>
    <ligand>
        <name>Zn(2+)</name>
        <dbReference type="ChEBI" id="CHEBI:29105"/>
    </ligand>
</feature>
<comment type="function">
    <text evidence="5">Catalyzes the sequential NAD-dependent oxidations of L-histidinol to L-histidinaldehyde and then to L-histidine.</text>
</comment>
<evidence type="ECO:0000256" key="11">
    <source>
        <dbReference type="RuleBase" id="RU004175"/>
    </source>
</evidence>
<dbReference type="Pfam" id="PF00815">
    <property type="entry name" value="Histidinol_dh"/>
    <property type="match status" value="1"/>
</dbReference>
<keyword evidence="2 5" id="KW-0479">Metal-binding</keyword>
<evidence type="ECO:0000256" key="6">
    <source>
        <dbReference type="PIRNR" id="PIRNR000099"/>
    </source>
</evidence>
<feature type="binding site" evidence="5 9">
    <location>
        <position position="258"/>
    </location>
    <ligand>
        <name>substrate</name>
    </ligand>
</feature>
<dbReference type="EC" id="1.1.1.23" evidence="5"/>
<dbReference type="InterPro" id="IPR016161">
    <property type="entry name" value="Ald_DH/histidinol_DH"/>
</dbReference>
<dbReference type="EMBL" id="BAND01000038">
    <property type="protein sequence ID" value="GAJ28892.1"/>
    <property type="molecule type" value="Genomic_DNA"/>
</dbReference>
<keyword evidence="3 5" id="KW-0862">Zinc</keyword>
<dbReference type="PRINTS" id="PR00083">
    <property type="entry name" value="HOLDHDRGNASE"/>
</dbReference>
<feature type="binding site" evidence="5 9">
    <location>
        <position position="360"/>
    </location>
    <ligand>
        <name>substrate</name>
    </ligand>
</feature>
<gene>
    <name evidence="5" type="primary">hisD</name>
    <name evidence="12" type="ORF">Amme_038_141</name>
</gene>
<dbReference type="FunFam" id="3.40.50.1980:FF:000026">
    <property type="entry name" value="Histidinol dehydrogenase"/>
    <property type="match status" value="1"/>
</dbReference>
<evidence type="ECO:0000256" key="1">
    <source>
        <dbReference type="ARBA" id="ARBA00010178"/>
    </source>
</evidence>
<dbReference type="SUPFAM" id="SSF53720">
    <property type="entry name" value="ALDH-like"/>
    <property type="match status" value="1"/>
</dbReference>
<feature type="binding site" evidence="5 8">
    <location>
        <position position="190"/>
    </location>
    <ligand>
        <name>NAD(+)</name>
        <dbReference type="ChEBI" id="CHEBI:57540"/>
    </ligand>
</feature>
<comment type="similarity">
    <text evidence="1 5 6 11">Belongs to the histidinol dehydrogenase family.</text>
</comment>
<accession>A0A023D433</accession>
<dbReference type="InterPro" id="IPR001692">
    <property type="entry name" value="Histidinol_DH_CS"/>
</dbReference>
<keyword evidence="5" id="KW-0368">Histidine biosynthesis</keyword>
<evidence type="ECO:0000256" key="3">
    <source>
        <dbReference type="ARBA" id="ARBA00022833"/>
    </source>
</evidence>
<protein>
    <recommendedName>
        <fullName evidence="5">Histidinol dehydrogenase</fullName>
        <shortName evidence="5">HDH</shortName>
        <ecNumber evidence="5">1.1.1.23</ecNumber>
    </recommendedName>
</protein>
<feature type="binding site" evidence="5 9">
    <location>
        <position position="261"/>
    </location>
    <ligand>
        <name>substrate</name>
    </ligand>
</feature>
<name>A0A023D433_ACIMT</name>
<dbReference type="InterPro" id="IPR022695">
    <property type="entry name" value="Histidinol_DH_monofunct"/>
</dbReference>
<comment type="pathway">
    <text evidence="5">Amino-acid biosynthesis; L-histidine biosynthesis; L-histidine from 5-phospho-alpha-D-ribose 1-diphosphate: step 9/9.</text>
</comment>
<evidence type="ECO:0000256" key="5">
    <source>
        <dbReference type="HAMAP-Rule" id="MF_01024"/>
    </source>
</evidence>
<evidence type="ECO:0000256" key="4">
    <source>
        <dbReference type="ARBA" id="ARBA00023002"/>
    </source>
</evidence>
<dbReference type="PANTHER" id="PTHR21256">
    <property type="entry name" value="HISTIDINOL DEHYDROGENASE HDH"/>
    <property type="match status" value="1"/>
</dbReference>
<feature type="active site" description="Proton acceptor" evidence="5 7">
    <location>
        <position position="327"/>
    </location>
</feature>
<feature type="binding site" evidence="5 9">
    <location>
        <position position="419"/>
    </location>
    <ligand>
        <name>substrate</name>
    </ligand>
</feature>
<organism evidence="12 13">
    <name type="scientific">Acidomonas methanolica NBRC 104435</name>
    <dbReference type="NCBI Taxonomy" id="1231351"/>
    <lineage>
        <taxon>Bacteria</taxon>
        <taxon>Pseudomonadati</taxon>
        <taxon>Pseudomonadota</taxon>
        <taxon>Alphaproteobacteria</taxon>
        <taxon>Acetobacterales</taxon>
        <taxon>Acetobacteraceae</taxon>
        <taxon>Acidomonas</taxon>
    </lineage>
</organism>
<dbReference type="PIRSF" id="PIRSF000099">
    <property type="entry name" value="Histidinol_dh"/>
    <property type="match status" value="1"/>
</dbReference>
<feature type="active site" description="Proton acceptor" evidence="5 7">
    <location>
        <position position="326"/>
    </location>
</feature>
<feature type="binding site" evidence="5 9">
    <location>
        <position position="327"/>
    </location>
    <ligand>
        <name>substrate</name>
    </ligand>
</feature>
<feature type="binding site" evidence="5 10">
    <location>
        <position position="360"/>
    </location>
    <ligand>
        <name>Zn(2+)</name>
        <dbReference type="ChEBI" id="CHEBI:29105"/>
    </ligand>
</feature>
<comment type="caution">
    <text evidence="12">The sequence shown here is derived from an EMBL/GenBank/DDBJ whole genome shotgun (WGS) entry which is preliminary data.</text>
</comment>
<dbReference type="PANTHER" id="PTHR21256:SF2">
    <property type="entry name" value="HISTIDINE BIOSYNTHESIS TRIFUNCTIONAL PROTEIN"/>
    <property type="match status" value="1"/>
</dbReference>
<evidence type="ECO:0000256" key="9">
    <source>
        <dbReference type="PIRSR" id="PIRSR000099-3"/>
    </source>
</evidence>
<reference evidence="12 13" key="2">
    <citation type="journal article" date="2014" name="FEMS Microbiol. Lett.">
        <title>Draft genomic DNA sequence of the facultatively methylotrophic bacterium Acidomonas methanolica type strain MB58.</title>
        <authorList>
            <person name="Higashiura N."/>
            <person name="Hadano H."/>
            <person name="Hirakawa H."/>
            <person name="Matsutani M."/>
            <person name="Takabe S."/>
            <person name="Matsushita K."/>
            <person name="Azuma Y."/>
        </authorList>
    </citation>
    <scope>NUCLEOTIDE SEQUENCE [LARGE SCALE GENOMIC DNA]</scope>
    <source>
        <strain evidence="12 13">MB58</strain>
    </source>
</reference>
<evidence type="ECO:0000313" key="13">
    <source>
        <dbReference type="Proteomes" id="UP000019760"/>
    </source>
</evidence>
<dbReference type="Proteomes" id="UP000019760">
    <property type="component" value="Unassembled WGS sequence"/>
</dbReference>
<dbReference type="NCBIfam" id="TIGR00069">
    <property type="entry name" value="hisD"/>
    <property type="match status" value="1"/>
</dbReference>
<keyword evidence="5" id="KW-0028">Amino-acid biosynthesis</keyword>
<feature type="binding site" evidence="5 8">
    <location>
        <position position="129"/>
    </location>
    <ligand>
        <name>NAD(+)</name>
        <dbReference type="ChEBI" id="CHEBI:57540"/>
    </ligand>
</feature>
<keyword evidence="5 8" id="KW-0520">NAD</keyword>
<evidence type="ECO:0000256" key="10">
    <source>
        <dbReference type="PIRSR" id="PIRSR000099-4"/>
    </source>
</evidence>
<dbReference type="Gene3D" id="3.40.50.1980">
    <property type="entry name" value="Nitrogenase molybdenum iron protein domain"/>
    <property type="match status" value="2"/>
</dbReference>
<dbReference type="HAMAP" id="MF_01024">
    <property type="entry name" value="HisD"/>
    <property type="match status" value="1"/>
</dbReference>
<dbReference type="UniPathway" id="UPA00031">
    <property type="reaction ID" value="UER00014"/>
</dbReference>
<dbReference type="RefSeq" id="WP_042057944.1">
    <property type="nucleotide sequence ID" value="NZ_BAND01000038.1"/>
</dbReference>
<dbReference type="FunFam" id="3.40.50.1980:FF:000001">
    <property type="entry name" value="Histidinol dehydrogenase"/>
    <property type="match status" value="1"/>
</dbReference>
<evidence type="ECO:0000256" key="7">
    <source>
        <dbReference type="PIRSR" id="PIRSR000099-1"/>
    </source>
</evidence>
<dbReference type="GO" id="GO:0008270">
    <property type="term" value="F:zinc ion binding"/>
    <property type="evidence" value="ECO:0007669"/>
    <property type="project" value="UniProtKB-UniRule"/>
</dbReference>
<dbReference type="OrthoDB" id="9805269at2"/>
<dbReference type="InterPro" id="IPR012131">
    <property type="entry name" value="Hstdl_DH"/>
</dbReference>
<evidence type="ECO:0000256" key="8">
    <source>
        <dbReference type="PIRSR" id="PIRSR000099-2"/>
    </source>
</evidence>
<proteinExistence type="inferred from homology"/>
<dbReference type="PROSITE" id="PS00611">
    <property type="entry name" value="HISOL_DEHYDROGENASE"/>
    <property type="match status" value="1"/>
</dbReference>
<feature type="binding site" evidence="5 10">
    <location>
        <position position="261"/>
    </location>
    <ligand>
        <name>Zn(2+)</name>
        <dbReference type="ChEBI" id="CHEBI:29105"/>
    </ligand>
</feature>
<keyword evidence="4 5" id="KW-0560">Oxidoreductase</keyword>
<dbReference type="AlphaFoldDB" id="A0A023D433"/>
<sequence length="435" mass="45604">MKRLSTAEAAFEADFAALLAARGGIETSVTEPVRAIIAEIRARGDTALIDYTARFDRLALTAETLRIAPEEIEAEAAKVPPELLDALRLAATRIESFHRAQMPQDLHYTDDAGLTLGLRWTALDAVGLYVPGGKAAYPSSVLMNALPARVAGVGRIAMCVPCPDGVLNPLVLAAAKISGVTEIYRVGGAQAVAALAYGTTTIPPVDRIVGPGNAYVAEAKRQVFGHVGIDSIAGPSEVVIVADGRNEPRLVALDLLAQAEHDELAQAVLITPDASFAGQVVAAVARELETLPRAAIAGRSWADHGAVILVRDLDEAATLANRLASEHLEVLLDNAEAFAARIRHAGAIFIGRWCPEAVGDYVGGPNHVLPTSRTARFASGLSVFDFLKRTTSIATGPDGLRRVGPAGVALAEAEGLNAHAMSIAARLALLNERSV</sequence>
<dbReference type="GO" id="GO:0005829">
    <property type="term" value="C:cytosol"/>
    <property type="evidence" value="ECO:0007669"/>
    <property type="project" value="TreeGrafter"/>
</dbReference>
<feature type="binding site" evidence="5 9">
    <location>
        <position position="414"/>
    </location>
    <ligand>
        <name>substrate</name>
    </ligand>
</feature>
<dbReference type="GO" id="GO:0051287">
    <property type="term" value="F:NAD binding"/>
    <property type="evidence" value="ECO:0007669"/>
    <property type="project" value="InterPro"/>
</dbReference>
<evidence type="ECO:0000256" key="2">
    <source>
        <dbReference type="ARBA" id="ARBA00022723"/>
    </source>
</evidence>
<dbReference type="GO" id="GO:0004399">
    <property type="term" value="F:histidinol dehydrogenase activity"/>
    <property type="evidence" value="ECO:0007669"/>
    <property type="project" value="UniProtKB-UniRule"/>
</dbReference>
<feature type="binding site" evidence="5 9">
    <location>
        <position position="236"/>
    </location>
    <ligand>
        <name>substrate</name>
    </ligand>
</feature>
<evidence type="ECO:0000313" key="12">
    <source>
        <dbReference type="EMBL" id="GAJ28892.1"/>
    </source>
</evidence>
<keyword evidence="13" id="KW-1185">Reference proteome</keyword>
<dbReference type="GO" id="GO:0000105">
    <property type="term" value="P:L-histidine biosynthetic process"/>
    <property type="evidence" value="ECO:0007669"/>
    <property type="project" value="UniProtKB-UniRule"/>
</dbReference>
<feature type="binding site" evidence="5 8">
    <location>
        <position position="213"/>
    </location>
    <ligand>
        <name>NAD(+)</name>
        <dbReference type="ChEBI" id="CHEBI:57540"/>
    </ligand>
</feature>